<protein>
    <submittedName>
        <fullName evidence="1">Uncharacterized protein</fullName>
    </submittedName>
</protein>
<organism evidence="1 2">
    <name type="scientific">Diphasiastrum complanatum</name>
    <name type="common">Issler's clubmoss</name>
    <name type="synonym">Lycopodium complanatum</name>
    <dbReference type="NCBI Taxonomy" id="34168"/>
    <lineage>
        <taxon>Eukaryota</taxon>
        <taxon>Viridiplantae</taxon>
        <taxon>Streptophyta</taxon>
        <taxon>Embryophyta</taxon>
        <taxon>Tracheophyta</taxon>
        <taxon>Lycopodiopsida</taxon>
        <taxon>Lycopodiales</taxon>
        <taxon>Lycopodiaceae</taxon>
        <taxon>Lycopodioideae</taxon>
        <taxon>Diphasiastrum</taxon>
    </lineage>
</organism>
<evidence type="ECO:0000313" key="2">
    <source>
        <dbReference type="Proteomes" id="UP001162992"/>
    </source>
</evidence>
<evidence type="ECO:0000313" key="1">
    <source>
        <dbReference type="EMBL" id="KAJ7525273.1"/>
    </source>
</evidence>
<dbReference type="Proteomes" id="UP001162992">
    <property type="component" value="Chromosome 17"/>
</dbReference>
<name>A0ACC2B679_DIPCM</name>
<proteinExistence type="predicted"/>
<comment type="caution">
    <text evidence="1">The sequence shown here is derived from an EMBL/GenBank/DDBJ whole genome shotgun (WGS) entry which is preliminary data.</text>
</comment>
<sequence length="164" mass="18022">MAFRCGGCGLLTTCWLPLPMASLYSCCWDCWFSLLVAAVLAILWLRFGSCSYALASWLLASSWLCVWCFPGDWPLLCGFLLSLCGTLLSRGYAFLVLLVAVCGVLSTSWFTGWLVVGVVLWPSPVPTMSSDKVSISLQPEAVMAGPEDINYNLLFIAMIFSEMF</sequence>
<gene>
    <name evidence="1" type="ORF">O6H91_17G043800</name>
</gene>
<dbReference type="EMBL" id="CM055108">
    <property type="protein sequence ID" value="KAJ7525273.1"/>
    <property type="molecule type" value="Genomic_DNA"/>
</dbReference>
<accession>A0ACC2B679</accession>
<reference evidence="2" key="1">
    <citation type="journal article" date="2024" name="Proc. Natl. Acad. Sci. U.S.A.">
        <title>Extraordinary preservation of gene collinearity over three hundred million years revealed in homosporous lycophytes.</title>
        <authorList>
            <person name="Li C."/>
            <person name="Wickell D."/>
            <person name="Kuo L.Y."/>
            <person name="Chen X."/>
            <person name="Nie B."/>
            <person name="Liao X."/>
            <person name="Peng D."/>
            <person name="Ji J."/>
            <person name="Jenkins J."/>
            <person name="Williams M."/>
            <person name="Shu S."/>
            <person name="Plott C."/>
            <person name="Barry K."/>
            <person name="Rajasekar S."/>
            <person name="Grimwood J."/>
            <person name="Han X."/>
            <person name="Sun S."/>
            <person name="Hou Z."/>
            <person name="He W."/>
            <person name="Dai G."/>
            <person name="Sun C."/>
            <person name="Schmutz J."/>
            <person name="Leebens-Mack J.H."/>
            <person name="Li F.W."/>
            <person name="Wang L."/>
        </authorList>
    </citation>
    <scope>NUCLEOTIDE SEQUENCE [LARGE SCALE GENOMIC DNA]</scope>
    <source>
        <strain evidence="2">cv. PW_Plant_1</strain>
    </source>
</reference>
<keyword evidence="2" id="KW-1185">Reference proteome</keyword>